<dbReference type="InterPro" id="IPR013783">
    <property type="entry name" value="Ig-like_fold"/>
</dbReference>
<dbReference type="Pfam" id="PF05901">
    <property type="entry name" value="Excalibur"/>
    <property type="match status" value="1"/>
</dbReference>
<feature type="compositionally biased region" description="Acidic residues" evidence="1">
    <location>
        <begin position="289"/>
        <end position="319"/>
    </location>
</feature>
<feature type="region of interest" description="Disordered" evidence="1">
    <location>
        <begin position="25"/>
        <end position="47"/>
    </location>
</feature>
<name>A0A6J4K345_9CHLR</name>
<accession>A0A6J4K345</accession>
<reference evidence="3" key="1">
    <citation type="submission" date="2020-02" db="EMBL/GenBank/DDBJ databases">
        <authorList>
            <person name="Meier V. D."/>
        </authorList>
    </citation>
    <scope>NUCLEOTIDE SEQUENCE</scope>
    <source>
        <strain evidence="3">AVDCRST_MAG93</strain>
    </source>
</reference>
<proteinExistence type="predicted"/>
<dbReference type="PRINTS" id="PR01217">
    <property type="entry name" value="PRICHEXTENSN"/>
</dbReference>
<feature type="compositionally biased region" description="Low complexity" evidence="1">
    <location>
        <begin position="31"/>
        <end position="40"/>
    </location>
</feature>
<dbReference type="Gene3D" id="2.60.40.10">
    <property type="entry name" value="Immunoglobulins"/>
    <property type="match status" value="1"/>
</dbReference>
<protein>
    <recommendedName>
        <fullName evidence="2">Excalibur calcium-binding domain-containing protein</fullName>
    </recommendedName>
</protein>
<sequence>MRRIVGFVPLLLLTILVGCGTGDGGGGGSSGTPPSITSFTATPSSISATGQPVTLSWTISGTVTSLSISPGVGTVSGSSTTVNPTATTTYTLTATNSYGSNTDTATVTVTSTPPPPPGEDVLPPTGTFGVSLTQSGFQNDAEGNITDPSDPRIVRVASGGTFYAEVTYSDPGGIAEIQIRLVNSSPEGVAATLVEGQEVSGFTLVGEVNGCDLSGSRLTVACVYQIDVGDIPNIDQLEGSGGEFAYVFRTNVSDVAGNESNTPPRGYVIVEGGDGTPSPPPEEPTPPEPPEEPAPPEEPEPPPEEPEPPAPPEEPEPPPEEPFVDRDCSDFATQPEAQAFFISEGGPEEDPHGLDADGNGIACESLPAS</sequence>
<evidence type="ECO:0000313" key="3">
    <source>
        <dbReference type="EMBL" id="CAA9294482.1"/>
    </source>
</evidence>
<feature type="domain" description="Excalibur calcium-binding" evidence="2">
    <location>
        <begin position="326"/>
        <end position="364"/>
    </location>
</feature>
<dbReference type="PROSITE" id="PS51257">
    <property type="entry name" value="PROKAR_LIPOPROTEIN"/>
    <property type="match status" value="1"/>
</dbReference>
<evidence type="ECO:0000259" key="2">
    <source>
        <dbReference type="Pfam" id="PF05901"/>
    </source>
</evidence>
<dbReference type="EMBL" id="CADCTR010001404">
    <property type="protein sequence ID" value="CAA9294482.1"/>
    <property type="molecule type" value="Genomic_DNA"/>
</dbReference>
<dbReference type="AlphaFoldDB" id="A0A6J4K345"/>
<organism evidence="3">
    <name type="scientific">uncultured Chloroflexia bacterium</name>
    <dbReference type="NCBI Taxonomy" id="1672391"/>
    <lineage>
        <taxon>Bacteria</taxon>
        <taxon>Bacillati</taxon>
        <taxon>Chloroflexota</taxon>
        <taxon>Chloroflexia</taxon>
        <taxon>environmental samples</taxon>
    </lineage>
</organism>
<feature type="compositionally biased region" description="Pro residues" evidence="1">
    <location>
        <begin position="277"/>
        <end position="288"/>
    </location>
</feature>
<gene>
    <name evidence="3" type="ORF">AVDCRST_MAG93-4152</name>
</gene>
<dbReference type="InterPro" id="IPR008613">
    <property type="entry name" value="Excalibur_Ca-bd_domain"/>
</dbReference>
<evidence type="ECO:0000256" key="1">
    <source>
        <dbReference type="SAM" id="MobiDB-lite"/>
    </source>
</evidence>
<feature type="region of interest" description="Disordered" evidence="1">
    <location>
        <begin position="255"/>
        <end position="369"/>
    </location>
</feature>